<sequence length="73" mass="8336">MEDRQQAQCMFDRFGAEIYEGEEYFAGNDGDIFVGDSENFDPGNHVICDLVETMGTKWILEQLGYQKKTFCPG</sequence>
<dbReference type="EMBL" id="BK014836">
    <property type="protein sequence ID" value="DAD77897.1"/>
    <property type="molecule type" value="Genomic_DNA"/>
</dbReference>
<protein>
    <submittedName>
        <fullName evidence="1">Uncharacterized protein</fullName>
    </submittedName>
</protein>
<proteinExistence type="predicted"/>
<evidence type="ECO:0000313" key="1">
    <source>
        <dbReference type="EMBL" id="DAD77897.1"/>
    </source>
</evidence>
<name>A0A8S5M6D6_9CAUD</name>
<reference evidence="1" key="1">
    <citation type="journal article" date="2021" name="Proc. Natl. Acad. Sci. U.S.A.">
        <title>A Catalog of Tens of Thousands of Viruses from Human Metagenomes Reveals Hidden Associations with Chronic Diseases.</title>
        <authorList>
            <person name="Tisza M.J."/>
            <person name="Buck C.B."/>
        </authorList>
    </citation>
    <scope>NUCLEOTIDE SEQUENCE</scope>
    <source>
        <strain evidence="1">CtHDv29</strain>
    </source>
</reference>
<accession>A0A8S5M6D6</accession>
<organism evidence="1">
    <name type="scientific">Siphoviridae sp. ctHDv29</name>
    <dbReference type="NCBI Taxonomy" id="2826228"/>
    <lineage>
        <taxon>Viruses</taxon>
        <taxon>Duplodnaviria</taxon>
        <taxon>Heunggongvirae</taxon>
        <taxon>Uroviricota</taxon>
        <taxon>Caudoviricetes</taxon>
    </lineage>
</organism>